<comment type="caution">
    <text evidence="5">The sequence shown here is derived from an EMBL/GenBank/DDBJ whole genome shotgun (WGS) entry which is preliminary data.</text>
</comment>
<dbReference type="PROSITE" id="PS00678">
    <property type="entry name" value="WD_REPEATS_1"/>
    <property type="match status" value="1"/>
</dbReference>
<evidence type="ECO:0000256" key="4">
    <source>
        <dbReference type="SAM" id="MobiDB-lite"/>
    </source>
</evidence>
<dbReference type="CDD" id="cd00200">
    <property type="entry name" value="WD40"/>
    <property type="match status" value="1"/>
</dbReference>
<feature type="compositionally biased region" description="Basic and acidic residues" evidence="4">
    <location>
        <begin position="1768"/>
        <end position="1780"/>
    </location>
</feature>
<dbReference type="FunFam" id="2.130.10.10:FF:000726">
    <property type="entry name" value="Neural precursor cell-expressed, developmentally down-regulated 1"/>
    <property type="match status" value="1"/>
</dbReference>
<protein>
    <submittedName>
        <fullName evidence="5">Cilia- and flagella-associated protein 54-like</fullName>
    </submittedName>
</protein>
<dbReference type="InterPro" id="IPR015943">
    <property type="entry name" value="WD40/YVTN_repeat-like_dom_sf"/>
</dbReference>
<sequence>MVENNSIPQSKLPVVISSYERTLETLQTNNQHSLMVQAFHELGNLRFFTGSTRIAFKCWCQGLDTALKMDNALHQWQELDDSSEKTTGNLSKTSQVYSEKFISRAGIWGCLQGAILAAKIAQHSLQYNIKLRTKTCILSAVLFKSLFRASLPHPKADCDFAQYETDVLIPGIDLFVDYYRADIATVIANLSFILHELHCRRQNLIILPLFTLYQYFVSEICRNEIKCIEGRILKIKVLTDLGFFSDAFHELCIINRGEKIPWKLPSIYRRTTKVWTCSTFDSSQTLLTSGNLQVLEEVFNRPIHSAWTVACEPKIVDNFMLAKMHFIISVSATLYCVPEKVMKTAYSTDSEILRKSGRNTDAFIKGYILPPGFTSGKRESVMIVELEKNRDTLNVSVLKGILLAEAEERINLILETIQNKYGALIYKCSAVELEIVTEAKLQLAAIAEQRLQTAFSAALVFSAIKLLQDAEVFTDTSNSEKDAEKTDKGYDGRIYTEDSNLIHDVTAREHLNIHIWLKCRLALVIAITAQARGIEAMKENELTECSSLINEVQMEAEAFNDVETLAEITMQAVILGLQERLPVADIKLHLQNVIKLLEERTLISPPANLILVQSMLLLADIMRTETEDGSESSKTDQLNVLVQAHALVIKQLFILGQSLEQHGQDPTLTTLKMPMMNIYLPHIALLAKVKMRIGHTLTLELSCKSRPQSELQWIQALQYTETALNISIASVREDLDLEAELLFRKGRIERQLDSLGLNKSELAVESLLDAINLSLLSYQHYGLIRRSYMEIALLYFYLCTNKEESPTSGTVKGRTFKQRFSNRLPTTSAEITVLEMYRVQAWIAVRSAAQVSEAILTSQQLTGRKAIKLYHMRQRVQQIMPEFALLDLSSSYKDFLSGKYEVTYKIPVVCSVQETKSEIDGVERISSKESQGKLEIPWLHVLRYHTYLTRFLNLSPLAAVPKAGKGLFVKEDVLYTSVFNTTVALRLAKLHSFLKNHLPIYSGCCLQEPPKQLYGLEKPFFSLTAIGKGTLGSSGISQRTPSMKMISSTFTSEIEMHSDNKATCTPMKELCVQWYLPSLEKSANEEETMVLFIFAYNIKPVKIINISSFNSANIYCGYLWIPLNRVIAVREKLADLKQQLEMLIQSQMTEQTEIQKSSPSKGLGTHTAKVLLDENTKEMVKECFSEIKALLSITTDHSSPLTEIPFDITIPSIKNLSKLFDPANGCIKLKERRKNDNENPLEVTENERTSVILPFLGCRKRTVTRGVPEKWEGVEMQEGVRFASSGDDDVKIWDSSSITVVDQFSPHESSHPVNSVCWGSNNNFLVTTSAVGDKIVISNYKGKPVPLFELAEGAKQTCISLSSNSMYIASGGIDSTVNIWDLKYRKLHRSLKDHRDEITCVSFNWNDYYIASGSMSGEIILHSIATNLSSTPFGHGSSQPIRHLKYSPFKKALLGSVSDSGTVTLWDVNSQTPYHNFENSHKAPAYEICFSPISELLLVTVGLDKRIILYDTASKRQLRTLVAESPLTAVEFMPEGNSLTIGSSRGKIYYYDLRKLTAPVKSVSAHKTSVKCITLQNCNSFSKSSHKTSSSKQTCKKSGVKSTNNTGGIQNVGILKNLISNVPATFLPQSMPSNEVKGTDAIPDKSGLTQSSNLDVIPSKELDHGNTSNSTNFEDLGKNSLGDLFSPLRDDIAACKANEDVPGKNDGLDFQSYLLSMDFLSQFNNALPTRKNPAGSNPQIVHSSPLNIFVGSPIKEEDEHLDIDAKKTNHGKQESNEHIKQLSSSSSDSSTLNTPPVANLIKSPDSRERLIKNTQTQLLYESPMNGTTSTNPKISSNITSGVASTLSEKIIDTIGNSRSNAPLSSIQIHFIQNMIQETLDDFREACHRDIVNLQVEMIKQFHVQLNEMHALLERYSINDSLVAEIEKLREENKRLQTHF</sequence>
<evidence type="ECO:0000256" key="1">
    <source>
        <dbReference type="ARBA" id="ARBA00022574"/>
    </source>
</evidence>
<accession>A0AAW1BCU2</accession>
<evidence type="ECO:0000313" key="5">
    <source>
        <dbReference type="EMBL" id="KAK9399799.1"/>
    </source>
</evidence>
<dbReference type="InterPro" id="IPR001680">
    <property type="entry name" value="WD40_rpt"/>
</dbReference>
<dbReference type="SUPFAM" id="SSF50978">
    <property type="entry name" value="WD40 repeat-like"/>
    <property type="match status" value="1"/>
</dbReference>
<feature type="compositionally biased region" description="Low complexity" evidence="4">
    <location>
        <begin position="1581"/>
        <end position="1593"/>
    </location>
</feature>
<dbReference type="SMART" id="SM00320">
    <property type="entry name" value="WD40"/>
    <property type="match status" value="6"/>
</dbReference>
<keyword evidence="6" id="KW-1185">Reference proteome</keyword>
<feature type="region of interest" description="Disordered" evidence="4">
    <location>
        <begin position="1768"/>
        <end position="1807"/>
    </location>
</feature>
<dbReference type="PANTHER" id="PTHR33487">
    <property type="entry name" value="CILIA- AND FLAGELLA-ASSOCIATED PROTEIN 54"/>
    <property type="match status" value="1"/>
</dbReference>
<dbReference type="InterPro" id="IPR036322">
    <property type="entry name" value="WD40_repeat_dom_sf"/>
</dbReference>
<feature type="region of interest" description="Disordered" evidence="4">
    <location>
        <begin position="1581"/>
        <end position="1603"/>
    </location>
</feature>
<dbReference type="Gene3D" id="2.130.10.10">
    <property type="entry name" value="YVTN repeat-like/Quinoprotein amine dehydrogenase"/>
    <property type="match status" value="2"/>
</dbReference>
<keyword evidence="2" id="KW-0677">Repeat</keyword>
<dbReference type="Pfam" id="PF00400">
    <property type="entry name" value="WD40"/>
    <property type="match status" value="3"/>
</dbReference>
<keyword evidence="5" id="KW-0282">Flagellum</keyword>
<name>A0AAW1BCU2_CROAD</name>
<dbReference type="EMBL" id="JAOTOJ010000006">
    <property type="protein sequence ID" value="KAK9399799.1"/>
    <property type="molecule type" value="Genomic_DNA"/>
</dbReference>
<evidence type="ECO:0000256" key="3">
    <source>
        <dbReference type="PROSITE-ProRule" id="PRU00221"/>
    </source>
</evidence>
<dbReference type="PANTHER" id="PTHR33487:SF1">
    <property type="entry name" value="CILIA- AND FLAGELLA-ASSOCIATED PROTEIN 54"/>
    <property type="match status" value="1"/>
</dbReference>
<feature type="repeat" description="WD" evidence="3">
    <location>
        <begin position="1357"/>
        <end position="1390"/>
    </location>
</feature>
<dbReference type="InterPro" id="IPR019775">
    <property type="entry name" value="WD40_repeat_CS"/>
</dbReference>
<evidence type="ECO:0000313" key="6">
    <source>
        <dbReference type="Proteomes" id="UP001474421"/>
    </source>
</evidence>
<keyword evidence="5" id="KW-0966">Cell projection</keyword>
<organism evidence="5 6">
    <name type="scientific">Crotalus adamanteus</name>
    <name type="common">Eastern diamondback rattlesnake</name>
    <dbReference type="NCBI Taxonomy" id="8729"/>
    <lineage>
        <taxon>Eukaryota</taxon>
        <taxon>Metazoa</taxon>
        <taxon>Chordata</taxon>
        <taxon>Craniata</taxon>
        <taxon>Vertebrata</taxon>
        <taxon>Euteleostomi</taxon>
        <taxon>Lepidosauria</taxon>
        <taxon>Squamata</taxon>
        <taxon>Bifurcata</taxon>
        <taxon>Unidentata</taxon>
        <taxon>Episquamata</taxon>
        <taxon>Toxicofera</taxon>
        <taxon>Serpentes</taxon>
        <taxon>Colubroidea</taxon>
        <taxon>Viperidae</taxon>
        <taxon>Crotalinae</taxon>
        <taxon>Crotalus</taxon>
    </lineage>
</organism>
<dbReference type="Proteomes" id="UP001474421">
    <property type="component" value="Unassembled WGS sequence"/>
</dbReference>
<proteinExistence type="predicted"/>
<evidence type="ECO:0000256" key="2">
    <source>
        <dbReference type="ARBA" id="ARBA00022737"/>
    </source>
</evidence>
<keyword evidence="1 3" id="KW-0853">WD repeat</keyword>
<dbReference type="PROSITE" id="PS50082">
    <property type="entry name" value="WD_REPEATS_2"/>
    <property type="match status" value="1"/>
</dbReference>
<reference evidence="5 6" key="1">
    <citation type="journal article" date="2024" name="Proc. Natl. Acad. Sci. U.S.A.">
        <title>The genetic regulatory architecture and epigenomic basis for age-related changes in rattlesnake venom.</title>
        <authorList>
            <person name="Hogan M.P."/>
            <person name="Holding M.L."/>
            <person name="Nystrom G.S."/>
            <person name="Colston T.J."/>
            <person name="Bartlett D.A."/>
            <person name="Mason A.J."/>
            <person name="Ellsworth S.A."/>
            <person name="Rautsaw R.M."/>
            <person name="Lawrence K.C."/>
            <person name="Strickland J.L."/>
            <person name="He B."/>
            <person name="Fraser P."/>
            <person name="Margres M.J."/>
            <person name="Gilbert D.M."/>
            <person name="Gibbs H.L."/>
            <person name="Parkinson C.L."/>
            <person name="Rokyta D.R."/>
        </authorList>
    </citation>
    <scope>NUCLEOTIDE SEQUENCE [LARGE SCALE GENOMIC DNA]</scope>
    <source>
        <strain evidence="5">DRR0105</strain>
    </source>
</reference>
<gene>
    <name evidence="5" type="ORF">NXF25_012818</name>
</gene>
<dbReference type="GO" id="GO:0060271">
    <property type="term" value="P:cilium assembly"/>
    <property type="evidence" value="ECO:0007669"/>
    <property type="project" value="TreeGrafter"/>
</dbReference>
<keyword evidence="5" id="KW-0969">Cilium</keyword>